<sequence length="674" mass="76330">MPSSQRQAATAALAELFRPSTPRGRLPILLAVSILAHGALLPLVLRAKTAPEGLSAGEDSYLSKVMQKERARKISRQIKDRMTMPPPPPDPASVIQNTLETTLSEDISRVVGNLLDVDVTSRLADRVKASLAQELQAASKNIAAGRLSAEEIAALFRAKAHEKTLQELRVYRIETQEERAQLSTIDWYTKSVAPALFNNMSFHLFNPPGYRGWPPSPKMWRHVFPWPAWPGHYQPWEYCLKYKVRALADELLKGKTVKRDPKTRKRYNAIHDFYPGPNLQQAEHVLAKLHAVYDLQLDPKRKTLQRAGEPWKDVIWGGKYHHGLINDLYVHEPEVFRAKAEPVDATWVKAFDTARRYVELAEAGAAEERLKAAQKACFDLVRQLVDAIPRLLPSDRVKIKGVRYNDLRDRVYVNHVTHMEVLRSPGRKEVYKLLIDRLHEELSPLIRDYAEGQFDKGMIVQKAGLAKVMEEFARQVLPKLRQHIEMLIPARAFDGVVHMPYQYEDPITGFSGPPSDEQFEDACKKMAAILARRPDLKPYARKRRELHRKYFREAVNKVVEALMTEFYTGKLLRKAQGKFIEGVDYADKVKERLDAREAARRGRGQDLAELTAEGVPDTNAAKVALLWGGAKGHGASLQPVVTKMTPGYFTGLASASALRFTTPQFAPKPARWDF</sequence>
<dbReference type="AlphaFoldDB" id="A0A0F9LHY1"/>
<feature type="non-terminal residue" evidence="1">
    <location>
        <position position="674"/>
    </location>
</feature>
<dbReference type="EMBL" id="LAZR01011003">
    <property type="protein sequence ID" value="KKM63915.1"/>
    <property type="molecule type" value="Genomic_DNA"/>
</dbReference>
<reference evidence="1" key="1">
    <citation type="journal article" date="2015" name="Nature">
        <title>Complex archaea that bridge the gap between prokaryotes and eukaryotes.</title>
        <authorList>
            <person name="Spang A."/>
            <person name="Saw J.H."/>
            <person name="Jorgensen S.L."/>
            <person name="Zaremba-Niedzwiedzka K."/>
            <person name="Martijn J."/>
            <person name="Lind A.E."/>
            <person name="van Eijk R."/>
            <person name="Schleper C."/>
            <person name="Guy L."/>
            <person name="Ettema T.J."/>
        </authorList>
    </citation>
    <scope>NUCLEOTIDE SEQUENCE</scope>
</reference>
<accession>A0A0F9LHY1</accession>
<comment type="caution">
    <text evidence="1">The sequence shown here is derived from an EMBL/GenBank/DDBJ whole genome shotgun (WGS) entry which is preliminary data.</text>
</comment>
<protein>
    <submittedName>
        <fullName evidence="1">Uncharacterized protein</fullName>
    </submittedName>
</protein>
<proteinExistence type="predicted"/>
<organism evidence="1">
    <name type="scientific">marine sediment metagenome</name>
    <dbReference type="NCBI Taxonomy" id="412755"/>
    <lineage>
        <taxon>unclassified sequences</taxon>
        <taxon>metagenomes</taxon>
        <taxon>ecological metagenomes</taxon>
    </lineage>
</organism>
<name>A0A0F9LHY1_9ZZZZ</name>
<gene>
    <name evidence="1" type="ORF">LCGC14_1506640</name>
</gene>
<evidence type="ECO:0000313" key="1">
    <source>
        <dbReference type="EMBL" id="KKM63915.1"/>
    </source>
</evidence>